<evidence type="ECO:0000256" key="1">
    <source>
        <dbReference type="SAM" id="MobiDB-lite"/>
    </source>
</evidence>
<sequence length="849" mass="95271">MNANDDTEASADKLRYQSTDTSMDVSLNTSGQREPHWDYVIQSFERMEADELQGRQRKMERLLRDDGASFNIYNSPDTNDKIWGLDLVPAIIPSDQWSTIEAGLLERAELFNMLLQDIYTQRTLIRQQVIPPEALFCHPGFLHACQGIQVAGEHQLIIHSVDMLQQADGQMLVLADQTQIPTGSGYALENRTIMTRVFPSLFRHSHVHRLSTYFQRLRAKLLSLGPHIDNPRIVILTPGTGNNSYFEHAYLANYLGFPLVQSGDLVVRNGFLWMKSLDGLKRVDVIWRRVKDAACDPVELRADSQFGVAGLIEVVRAGNLVIANPLGAGILENPVLYRYLPAISRHFLGREPRLASVSTWWYGDADDRAWIDANFEQLTIRAVSPQPEITASNVAAMTPEQQQTLRTAMKSRPEYFVAQSIPAPKQMPSLSPTTFGSRAALMRSFACASESSYYLLPGGLTRVSQSDEEPLLSIRDGVQSKDTWVIASDPAPEVESPSATEQITDYADLQLQSLPSRAIENLFWMGRYAERAESALRLIRTLFSQLNSDDPISNTPRLRLLEAVTHLTATHPGFIGNDELIEHPEQELLSIINDGQRSGSIRNTLNCMIHSADASKELLSLDTIRVINDLRDALNALDRAVSYNPYGVPEECLDPIVTALMALSGLTHESVVRGIGWHFMSIGKRIERAVQTLTLIKTLLIPPASVNEQETLLRALLLTLEMLITYRRRFRTVVDIEAGLDLALLDATNPRSIMFQIDQLAEDIKTLPKAEQSTRELIADERCVLKAQTDLKLSRLNELAMVTENGRENLQALAERLDNHLETLSTVLSETYFEHKASYTQLVKGYWAE</sequence>
<dbReference type="Pfam" id="PF04168">
    <property type="entry name" value="Alpha-E"/>
    <property type="match status" value="1"/>
</dbReference>
<organism evidence="4 5">
    <name type="scientific">BD1-7 clade bacterium</name>
    <dbReference type="NCBI Taxonomy" id="2029982"/>
    <lineage>
        <taxon>Bacteria</taxon>
        <taxon>Pseudomonadati</taxon>
        <taxon>Pseudomonadota</taxon>
        <taxon>Gammaproteobacteria</taxon>
        <taxon>Cellvibrionales</taxon>
        <taxon>Spongiibacteraceae</taxon>
        <taxon>BD1-7 clade</taxon>
    </lineage>
</organism>
<feature type="region of interest" description="Disordered" evidence="1">
    <location>
        <begin position="1"/>
        <end position="30"/>
    </location>
</feature>
<dbReference type="Gene3D" id="3.40.50.11290">
    <property type="match status" value="1"/>
</dbReference>
<evidence type="ECO:0008006" key="6">
    <source>
        <dbReference type="Google" id="ProtNLM"/>
    </source>
</evidence>
<evidence type="ECO:0000313" key="5">
    <source>
        <dbReference type="Proteomes" id="UP000434580"/>
    </source>
</evidence>
<reference evidence="4 5" key="1">
    <citation type="submission" date="2019-11" db="EMBL/GenBank/DDBJ databases">
        <authorList>
            <person name="Holert J."/>
        </authorList>
    </citation>
    <scope>NUCLEOTIDE SEQUENCE [LARGE SCALE GENOMIC DNA]</scope>
    <source>
        <strain evidence="4">BC5_2</strain>
    </source>
</reference>
<accession>A0A5S9N3L3</accession>
<dbReference type="SUPFAM" id="SSF56059">
    <property type="entry name" value="Glutathione synthetase ATP-binding domain-like"/>
    <property type="match status" value="1"/>
</dbReference>
<dbReference type="Pfam" id="PF14403">
    <property type="entry name" value="CP_ATPgrasp_2"/>
    <property type="match status" value="1"/>
</dbReference>
<dbReference type="InterPro" id="IPR051680">
    <property type="entry name" value="ATP-dep_Glu-Cys_Ligase-2"/>
</dbReference>
<evidence type="ECO:0000313" key="4">
    <source>
        <dbReference type="EMBL" id="CAA0081236.1"/>
    </source>
</evidence>
<dbReference type="EMBL" id="CACSII010000001">
    <property type="protein sequence ID" value="CAA0081236.1"/>
    <property type="molecule type" value="Genomic_DNA"/>
</dbReference>
<dbReference type="Proteomes" id="UP000434580">
    <property type="component" value="Unassembled WGS sequence"/>
</dbReference>
<dbReference type="InterPro" id="IPR025841">
    <property type="entry name" value="CP_ATPgrasp_2"/>
</dbReference>
<evidence type="ECO:0000259" key="2">
    <source>
        <dbReference type="Pfam" id="PF04168"/>
    </source>
</evidence>
<feature type="compositionally biased region" description="Polar residues" evidence="1">
    <location>
        <begin position="16"/>
        <end position="30"/>
    </location>
</feature>
<dbReference type="PANTHER" id="PTHR34595:SF2">
    <property type="entry name" value="BLR2978 PROTEIN"/>
    <property type="match status" value="1"/>
</dbReference>
<protein>
    <recommendedName>
        <fullName evidence="6">DUF403 domain-containing protein</fullName>
    </recommendedName>
</protein>
<name>A0A5S9N3L3_9GAMM</name>
<dbReference type="AlphaFoldDB" id="A0A5S9N3L3"/>
<feature type="domain" description="DUF403" evidence="2">
    <location>
        <begin position="514"/>
        <end position="833"/>
    </location>
</feature>
<proteinExistence type="predicted"/>
<dbReference type="InterPro" id="IPR007296">
    <property type="entry name" value="DUF403"/>
</dbReference>
<dbReference type="PANTHER" id="PTHR34595">
    <property type="entry name" value="BLR5612 PROTEIN"/>
    <property type="match status" value="1"/>
</dbReference>
<evidence type="ECO:0000259" key="3">
    <source>
        <dbReference type="Pfam" id="PF14403"/>
    </source>
</evidence>
<gene>
    <name evidence="4" type="ORF">DPBNPPHM_00330</name>
</gene>
<feature type="domain" description="Circularly permuted ATP-grasp type 2" evidence="3">
    <location>
        <begin position="89"/>
        <end position="464"/>
    </location>
</feature>
<dbReference type="OrthoDB" id="9804079at2"/>